<evidence type="ECO:0000313" key="1">
    <source>
        <dbReference type="EMBL" id="CAF4921799.1"/>
    </source>
</evidence>
<dbReference type="GO" id="GO:0006260">
    <property type="term" value="P:DNA replication"/>
    <property type="evidence" value="ECO:0007669"/>
    <property type="project" value="InterPro"/>
</dbReference>
<keyword evidence="6" id="KW-1185">Reference proteome</keyword>
<dbReference type="EMBL" id="CAJOBR010068044">
    <property type="protein sequence ID" value="CAF5090804.1"/>
    <property type="molecule type" value="Genomic_DNA"/>
</dbReference>
<proteinExistence type="predicted"/>
<accession>A0A822FQ93</accession>
<evidence type="ECO:0000313" key="3">
    <source>
        <dbReference type="EMBL" id="CAF5090804.1"/>
    </source>
</evidence>
<feature type="non-terminal residue" evidence="4">
    <location>
        <position position="46"/>
    </location>
</feature>
<organism evidence="4 5">
    <name type="scientific">Rotaria socialis</name>
    <dbReference type="NCBI Taxonomy" id="392032"/>
    <lineage>
        <taxon>Eukaryota</taxon>
        <taxon>Metazoa</taxon>
        <taxon>Spiralia</taxon>
        <taxon>Gnathifera</taxon>
        <taxon>Rotifera</taxon>
        <taxon>Eurotatoria</taxon>
        <taxon>Bdelloidea</taxon>
        <taxon>Philodinida</taxon>
        <taxon>Philodinidae</taxon>
        <taxon>Rotaria</taxon>
    </lineage>
</organism>
<dbReference type="Gene3D" id="1.20.272.10">
    <property type="match status" value="1"/>
</dbReference>
<evidence type="ECO:0000313" key="2">
    <source>
        <dbReference type="EMBL" id="CAF4926423.1"/>
    </source>
</evidence>
<dbReference type="InterPro" id="IPR008921">
    <property type="entry name" value="DNA_pol3_clamp-load_cplx_C"/>
</dbReference>
<gene>
    <name evidence="3" type="ORF">QYT958_LOCUS44326</name>
    <name evidence="4" type="ORF">QYT958_LOCUS47139</name>
    <name evidence="1" type="ORF">UJA718_LOCUS46461</name>
    <name evidence="2" type="ORF">UJA718_LOCUS46670</name>
</gene>
<dbReference type="EMBL" id="CAJOBP010083194">
    <property type="protein sequence ID" value="CAF4921799.1"/>
    <property type="molecule type" value="Genomic_DNA"/>
</dbReference>
<protein>
    <submittedName>
        <fullName evidence="4">Uncharacterized protein</fullName>
    </submittedName>
</protein>
<sequence>MPLLIQENYLQCQPTLPSSDSGKRKITDVENLSLLVKAAENMCIGD</sequence>
<name>A0A822FQ93_9BILA</name>
<dbReference type="GO" id="GO:0003677">
    <property type="term" value="F:DNA binding"/>
    <property type="evidence" value="ECO:0007669"/>
    <property type="project" value="InterPro"/>
</dbReference>
<comment type="caution">
    <text evidence="4">The sequence shown here is derived from an EMBL/GenBank/DDBJ whole genome shotgun (WGS) entry which is preliminary data.</text>
</comment>
<dbReference type="Proteomes" id="UP000663873">
    <property type="component" value="Unassembled WGS sequence"/>
</dbReference>
<dbReference type="EMBL" id="CAJOBR010087140">
    <property type="protein sequence ID" value="CAF5134576.1"/>
    <property type="molecule type" value="Genomic_DNA"/>
</dbReference>
<evidence type="ECO:0000313" key="6">
    <source>
        <dbReference type="Proteomes" id="UP000663873"/>
    </source>
</evidence>
<reference evidence="4" key="1">
    <citation type="submission" date="2021-02" db="EMBL/GenBank/DDBJ databases">
        <authorList>
            <person name="Nowell W R."/>
        </authorList>
    </citation>
    <scope>NUCLEOTIDE SEQUENCE</scope>
</reference>
<dbReference type="AlphaFoldDB" id="A0A822FQ93"/>
<dbReference type="Proteomes" id="UP000663848">
    <property type="component" value="Unassembled WGS sequence"/>
</dbReference>
<dbReference type="EMBL" id="CAJOBP010084668">
    <property type="protein sequence ID" value="CAF4926423.1"/>
    <property type="molecule type" value="Genomic_DNA"/>
</dbReference>
<dbReference type="SUPFAM" id="SSF48019">
    <property type="entry name" value="post-AAA+ oligomerization domain-like"/>
    <property type="match status" value="1"/>
</dbReference>
<evidence type="ECO:0000313" key="5">
    <source>
        <dbReference type="Proteomes" id="UP000663848"/>
    </source>
</evidence>
<evidence type="ECO:0000313" key="4">
    <source>
        <dbReference type="EMBL" id="CAF5134576.1"/>
    </source>
</evidence>